<dbReference type="Proteomes" id="UP000204277">
    <property type="component" value="Genome"/>
</dbReference>
<keyword evidence="6" id="KW-1185">Reference proteome</keyword>
<name>C0K277_9CLOS</name>
<evidence type="ECO:0000313" key="6">
    <source>
        <dbReference type="Proteomes" id="UP000204277"/>
    </source>
</evidence>
<evidence type="ECO:0000256" key="1">
    <source>
        <dbReference type="SAM" id="Phobius"/>
    </source>
</evidence>
<proteinExistence type="predicted"/>
<evidence type="ECO:0000313" key="3">
    <source>
        <dbReference type="EMBL" id="ACN87744.1"/>
    </source>
</evidence>
<reference evidence="5" key="3">
    <citation type="journal article" date="2019" name="J. Gen. Plant Pathol.">
        <title>The p27 open reading frame of tomato infectious chlorosis virus encodes a suppressor of RNA silencing.</title>
        <authorList>
            <person name="Mashiko T."/>
            <person name="Wang W.-Q."/>
            <person name="Hartono S."/>
            <person name="Suastica G."/>
            <person name="Neriya Y."/>
            <person name="Nishigawa H."/>
            <person name="Natsuaki T."/>
        </authorList>
    </citation>
    <scope>NUCLEOTIDE SEQUENCE</scope>
</reference>
<protein>
    <submittedName>
        <fullName evidence="2 5">p4</fullName>
    </submittedName>
</protein>
<evidence type="ECO:0000313" key="4">
    <source>
        <dbReference type="EMBL" id="ACS73874.1"/>
    </source>
</evidence>
<accession>C0K277</accession>
<dbReference type="EMBL" id="FJ542305">
    <property type="protein sequence ID" value="ACN87736.1"/>
    <property type="molecule type" value="Genomic_RNA"/>
</dbReference>
<gene>
    <name evidence="4" type="primary">ORF1</name>
</gene>
<reference evidence="2" key="1">
    <citation type="journal article" date="2009" name="Arch. Virol.">
        <title>The complete nucleotide sequence of the RNA2 of the crinivirus tomato infectious chlorosis virus: isolates from North America and Europe are essentially identical.</title>
        <authorList>
            <person name="Orilio A.F."/>
            <person name="Navas-Castillo J."/>
        </authorList>
    </citation>
    <scope>NUCLEOTIDE SEQUENCE</scope>
    <source>
        <strain evidence="3">TICV-CA4</strain>
        <strain evidence="2">TICV-SP5131</strain>
    </source>
</reference>
<dbReference type="RefSeq" id="YP_003204955.1">
    <property type="nucleotide sequence ID" value="NC_013259.1"/>
</dbReference>
<feature type="transmembrane region" description="Helical" evidence="1">
    <location>
        <begin position="5"/>
        <end position="23"/>
    </location>
</feature>
<dbReference type="EMBL" id="FJ542306">
    <property type="protein sequence ID" value="ACN87744.1"/>
    <property type="molecule type" value="Genomic_RNA"/>
</dbReference>
<organism evidence="2">
    <name type="scientific">Tomato infectious chlorosis virus</name>
    <dbReference type="NCBI Taxonomy" id="52135"/>
    <lineage>
        <taxon>Viruses</taxon>
        <taxon>Riboviria</taxon>
        <taxon>Orthornavirae</taxon>
        <taxon>Kitrinoviricota</taxon>
        <taxon>Alsuviricetes</taxon>
        <taxon>Martellivirales</taxon>
        <taxon>Closteroviridae</taxon>
        <taxon>Crinivirus</taxon>
        <taxon>Crinivirus contagichlorosis</taxon>
    </lineage>
</organism>
<dbReference type="EMBL" id="FJ815441">
    <property type="protein sequence ID" value="ACS73874.1"/>
    <property type="molecule type" value="Genomic_RNA"/>
</dbReference>
<keyword evidence="1" id="KW-1133">Transmembrane helix</keyword>
<dbReference type="EMBL" id="LC415907">
    <property type="protein sequence ID" value="BBF90597.1"/>
    <property type="molecule type" value="Genomic_RNA"/>
</dbReference>
<evidence type="ECO:0000313" key="5">
    <source>
        <dbReference type="EMBL" id="BBF90597.1"/>
    </source>
</evidence>
<keyword evidence="1" id="KW-0472">Membrane</keyword>
<dbReference type="KEGG" id="vg:8451058"/>
<reference evidence="4 6" key="2">
    <citation type="journal article" date="2009" name="Arch. Virol.">
        <title>The complete nucleotide sequence and genome organization of tomato infectious chlorosis virus: a distinct crinivirus most closely related to lettuce infectious yellows virus.</title>
        <authorList>
            <person name="Wintermantel W.M."/>
            <person name="Hladky L.L."/>
            <person name="Gulati-Sakhuja A."/>
            <person name="Li R."/>
            <person name="Liu H.Y."/>
            <person name="Tzanetakis I.E."/>
        </authorList>
    </citation>
    <scope>NUCLEOTIDE SEQUENCE [LARGE SCALE GENOMIC DNA]</scope>
    <source>
        <strain evidence="4">Orange County</strain>
    </source>
</reference>
<sequence length="33" mass="3953">MAVVFYLLCLFIIIILFTCRISIKNIHSVQHRF</sequence>
<evidence type="ECO:0000313" key="2">
    <source>
        <dbReference type="EMBL" id="ACN87736.1"/>
    </source>
</evidence>
<keyword evidence="1" id="KW-0812">Transmembrane</keyword>